<accession>A0A1G1SUM3</accession>
<proteinExistence type="predicted"/>
<feature type="compositionally biased region" description="Polar residues" evidence="1">
    <location>
        <begin position="147"/>
        <end position="156"/>
    </location>
</feature>
<dbReference type="Proteomes" id="UP000177791">
    <property type="component" value="Unassembled WGS sequence"/>
</dbReference>
<dbReference type="EMBL" id="MDZC01000101">
    <property type="protein sequence ID" value="OGX82301.1"/>
    <property type="molecule type" value="Genomic_DNA"/>
</dbReference>
<dbReference type="InterPro" id="IPR029069">
    <property type="entry name" value="HotDog_dom_sf"/>
</dbReference>
<dbReference type="RefSeq" id="WP_070735720.1">
    <property type="nucleotide sequence ID" value="NZ_MDZC01000101.1"/>
</dbReference>
<dbReference type="PANTHER" id="PTHR36934:SF1">
    <property type="entry name" value="THIOESTERASE DOMAIN-CONTAINING PROTEIN"/>
    <property type="match status" value="1"/>
</dbReference>
<feature type="region of interest" description="Disordered" evidence="1">
    <location>
        <begin position="137"/>
        <end position="156"/>
    </location>
</feature>
<keyword evidence="4" id="KW-1185">Reference proteome</keyword>
<name>A0A1G1SUM3_9BACT</name>
<dbReference type="InterPro" id="IPR025540">
    <property type="entry name" value="FlK"/>
</dbReference>
<comment type="caution">
    <text evidence="3">The sequence shown here is derived from an EMBL/GenBank/DDBJ whole genome shotgun (WGS) entry which is preliminary data.</text>
</comment>
<gene>
    <name evidence="3" type="ORF">BEN48_04955</name>
</gene>
<evidence type="ECO:0000313" key="4">
    <source>
        <dbReference type="Proteomes" id="UP000177791"/>
    </source>
</evidence>
<dbReference type="Pfam" id="PF22636">
    <property type="entry name" value="FlK"/>
    <property type="match status" value="1"/>
</dbReference>
<dbReference type="SUPFAM" id="SSF54637">
    <property type="entry name" value="Thioesterase/thiol ester dehydrase-isomerase"/>
    <property type="match status" value="1"/>
</dbReference>
<sequence>MTNPFLPGATKTHRYTVQPKDFAGFGPEAGGLVHAVLSTFALGREMEWAARLFVLEMKEAEEEGIGTALAIRHHAPAFAGETLVLTATFDALDGANLRCAVEARVGPRLVATGHTGQRIVSRARLAARFAALQAEAALPQPPAAGPTTGSEPPTTK</sequence>
<dbReference type="STRING" id="1908236.BEN48_04955"/>
<evidence type="ECO:0000259" key="2">
    <source>
        <dbReference type="Pfam" id="PF22636"/>
    </source>
</evidence>
<dbReference type="Gene3D" id="3.10.129.10">
    <property type="entry name" value="Hotdog Thioesterase"/>
    <property type="match status" value="1"/>
</dbReference>
<organism evidence="3 4">
    <name type="scientific">Hymenobacter glacialis</name>
    <dbReference type="NCBI Taxonomy" id="1908236"/>
    <lineage>
        <taxon>Bacteria</taxon>
        <taxon>Pseudomonadati</taxon>
        <taxon>Bacteroidota</taxon>
        <taxon>Cytophagia</taxon>
        <taxon>Cytophagales</taxon>
        <taxon>Hymenobacteraceae</taxon>
        <taxon>Hymenobacter</taxon>
    </lineage>
</organism>
<reference evidence="3 4" key="1">
    <citation type="submission" date="2016-08" db="EMBL/GenBank/DDBJ databases">
        <title>Hymenobacter coccineus sp. nov., Hymenobacter lapidarius sp. nov. and Hymenobacter glacialis sp. nov., isolated from Antarctic soil.</title>
        <authorList>
            <person name="Sedlacek I."/>
            <person name="Kralova S."/>
            <person name="Kyrova K."/>
            <person name="Maslanova I."/>
            <person name="Stankova E."/>
            <person name="Vrbovska V."/>
            <person name="Nemec M."/>
            <person name="Bartak M."/>
            <person name="Svec P."/>
            <person name="Busse H.-J."/>
            <person name="Pantucek R."/>
        </authorList>
    </citation>
    <scope>NUCLEOTIDE SEQUENCE [LARGE SCALE GENOMIC DNA]</scope>
    <source>
        <strain evidence="3 4">CCM 8648</strain>
    </source>
</reference>
<dbReference type="PANTHER" id="PTHR36934">
    <property type="entry name" value="BLR0278 PROTEIN"/>
    <property type="match status" value="1"/>
</dbReference>
<evidence type="ECO:0000313" key="3">
    <source>
        <dbReference type="EMBL" id="OGX82301.1"/>
    </source>
</evidence>
<dbReference type="InterPro" id="IPR054485">
    <property type="entry name" value="FlK-like_dom"/>
</dbReference>
<dbReference type="AlphaFoldDB" id="A0A1G1SUM3"/>
<evidence type="ECO:0000256" key="1">
    <source>
        <dbReference type="SAM" id="MobiDB-lite"/>
    </source>
</evidence>
<protein>
    <recommendedName>
        <fullName evidence="2">Fluoroacetyl-CoA-specific thioesterase-like domain-containing protein</fullName>
    </recommendedName>
</protein>
<feature type="domain" description="Fluoroacetyl-CoA-specific thioesterase-like" evidence="2">
    <location>
        <begin position="17"/>
        <end position="122"/>
    </location>
</feature>